<keyword evidence="4 7" id="KW-0479">Metal-binding</keyword>
<feature type="binding site" evidence="7">
    <location>
        <position position="171"/>
    </location>
    <ligand>
        <name>Zn(2+)</name>
        <dbReference type="ChEBI" id="CHEBI:29105"/>
        <label>2</label>
    </ligand>
</feature>
<comment type="function">
    <text evidence="7">Thiolesterase that catalyzes the hydrolysis of S-D-lactoyl-glutathione to form glutathione and D-lactic acid.</text>
</comment>
<accession>A0A2W5A254</accession>
<comment type="subunit">
    <text evidence="7">Monomer.</text>
</comment>
<evidence type="ECO:0000256" key="7">
    <source>
        <dbReference type="HAMAP-Rule" id="MF_01374"/>
    </source>
</evidence>
<keyword evidence="5 7" id="KW-0378">Hydrolase</keyword>
<dbReference type="InterPro" id="IPR035680">
    <property type="entry name" value="Clx_II_MBL"/>
</dbReference>
<dbReference type="GO" id="GO:0046872">
    <property type="term" value="F:metal ion binding"/>
    <property type="evidence" value="ECO:0007669"/>
    <property type="project" value="UniProtKB-KW"/>
</dbReference>
<dbReference type="GO" id="GO:0019243">
    <property type="term" value="P:methylglyoxal catabolic process to D-lactate via S-lactoyl-glutathione"/>
    <property type="evidence" value="ECO:0007669"/>
    <property type="project" value="UniProtKB-UniRule"/>
</dbReference>
<dbReference type="EMBL" id="QFNK01000061">
    <property type="protein sequence ID" value="PZO87352.1"/>
    <property type="molecule type" value="Genomic_DNA"/>
</dbReference>
<sequence length="241" mass="26483">MTQAQVHIIPVLQDNYCYIVEGDDKRCIVIDPGQVKPVAAHIDHHGLTPVLILNTHHHADHVAGNAELKAIYKIPVLGPASEERMIPHLTGTINPGDIVSEAGLNFHVIETPGHTMGHVVFYDAENRLLFAGDTLFSMGCGRLLEGSPEDMFQSLSVLKTLPPETLLYCGHEYTEGNGAFAASLGPESAALKSRRDEVRKLRLNNRPTLPVTLATELETNPFLQAGDIATFADLRRRKDHF</sequence>
<dbReference type="EC" id="3.1.2.6" evidence="7"/>
<feature type="binding site" evidence="7">
    <location>
        <position position="133"/>
    </location>
    <ligand>
        <name>Zn(2+)</name>
        <dbReference type="ChEBI" id="CHEBI:29105"/>
        <label>2</label>
    </ligand>
</feature>
<comment type="cofactor">
    <cofactor evidence="7">
        <name>Zn(2+)</name>
        <dbReference type="ChEBI" id="CHEBI:29105"/>
    </cofactor>
    <text evidence="7">Binds 2 Zn(2+) ions per subunit.</text>
</comment>
<gene>
    <name evidence="7 9" type="primary">gloB</name>
    <name evidence="9" type="ORF">DI626_04170</name>
</gene>
<evidence type="ECO:0000256" key="2">
    <source>
        <dbReference type="ARBA" id="ARBA00004963"/>
    </source>
</evidence>
<dbReference type="InterPro" id="IPR001279">
    <property type="entry name" value="Metallo-B-lactamas"/>
</dbReference>
<evidence type="ECO:0000259" key="8">
    <source>
        <dbReference type="SMART" id="SM00849"/>
    </source>
</evidence>
<dbReference type="Proteomes" id="UP000249557">
    <property type="component" value="Unassembled WGS sequence"/>
</dbReference>
<feature type="binding site" evidence="7">
    <location>
        <position position="133"/>
    </location>
    <ligand>
        <name>Zn(2+)</name>
        <dbReference type="ChEBI" id="CHEBI:29105"/>
        <label>1</label>
    </ligand>
</feature>
<dbReference type="InterPro" id="IPR017782">
    <property type="entry name" value="Hydroxyacylglutathione_Hdrlase"/>
</dbReference>
<dbReference type="NCBIfam" id="TIGR03413">
    <property type="entry name" value="GSH_gloB"/>
    <property type="match status" value="1"/>
</dbReference>
<feature type="binding site" evidence="7">
    <location>
        <position position="60"/>
    </location>
    <ligand>
        <name>Zn(2+)</name>
        <dbReference type="ChEBI" id="CHEBI:29105"/>
        <label>2</label>
    </ligand>
</feature>
<feature type="domain" description="Metallo-beta-lactamase" evidence="8">
    <location>
        <begin position="14"/>
        <end position="171"/>
    </location>
</feature>
<dbReference type="UniPathway" id="UPA00619">
    <property type="reaction ID" value="UER00676"/>
</dbReference>
<evidence type="ECO:0000256" key="6">
    <source>
        <dbReference type="ARBA" id="ARBA00022833"/>
    </source>
</evidence>
<dbReference type="InterPro" id="IPR050110">
    <property type="entry name" value="Glyoxalase_II_hydrolase"/>
</dbReference>
<proteinExistence type="inferred from homology"/>
<evidence type="ECO:0000313" key="10">
    <source>
        <dbReference type="Proteomes" id="UP000249557"/>
    </source>
</evidence>
<comment type="caution">
    <text evidence="9">The sequence shown here is derived from an EMBL/GenBank/DDBJ whole genome shotgun (WGS) entry which is preliminary data.</text>
</comment>
<dbReference type="PANTHER" id="PTHR43705">
    <property type="entry name" value="HYDROXYACYLGLUTATHIONE HYDROLASE"/>
    <property type="match status" value="1"/>
</dbReference>
<dbReference type="Gene3D" id="3.60.15.10">
    <property type="entry name" value="Ribonuclease Z/Hydroxyacylglutathione hydrolase-like"/>
    <property type="match status" value="1"/>
</dbReference>
<dbReference type="Pfam" id="PF16123">
    <property type="entry name" value="HAGH_C"/>
    <property type="match status" value="1"/>
</dbReference>
<reference evidence="9 10" key="1">
    <citation type="submission" date="2017-08" db="EMBL/GenBank/DDBJ databases">
        <title>Infants hospitalized years apart are colonized by the same room-sourced microbial strains.</title>
        <authorList>
            <person name="Brooks B."/>
            <person name="Olm M.R."/>
            <person name="Firek B.A."/>
            <person name="Baker R."/>
            <person name="Thomas B.C."/>
            <person name="Morowitz M.J."/>
            <person name="Banfield J.F."/>
        </authorList>
    </citation>
    <scope>NUCLEOTIDE SEQUENCE [LARGE SCALE GENOMIC DNA]</scope>
    <source>
        <strain evidence="9">S2_018_000_R2_104</strain>
    </source>
</reference>
<dbReference type="GO" id="GO:0004416">
    <property type="term" value="F:hydroxyacylglutathione hydrolase activity"/>
    <property type="evidence" value="ECO:0007669"/>
    <property type="project" value="UniProtKB-UniRule"/>
</dbReference>
<evidence type="ECO:0000256" key="4">
    <source>
        <dbReference type="ARBA" id="ARBA00022723"/>
    </source>
</evidence>
<evidence type="ECO:0000313" key="9">
    <source>
        <dbReference type="EMBL" id="PZO87352.1"/>
    </source>
</evidence>
<dbReference type="InterPro" id="IPR036866">
    <property type="entry name" value="RibonucZ/Hydroxyglut_hydro"/>
</dbReference>
<comment type="pathway">
    <text evidence="2 7">Secondary metabolite metabolism; methylglyoxal degradation; (R)-lactate from methylglyoxal: step 2/2.</text>
</comment>
<dbReference type="HAMAP" id="MF_01374">
    <property type="entry name" value="Glyoxalase_2"/>
    <property type="match status" value="1"/>
</dbReference>
<evidence type="ECO:0000256" key="1">
    <source>
        <dbReference type="ARBA" id="ARBA00001623"/>
    </source>
</evidence>
<evidence type="ECO:0000256" key="3">
    <source>
        <dbReference type="ARBA" id="ARBA00006759"/>
    </source>
</evidence>
<dbReference type="SMART" id="SM00849">
    <property type="entry name" value="Lactamase_B"/>
    <property type="match status" value="1"/>
</dbReference>
<feature type="binding site" evidence="7">
    <location>
        <position position="58"/>
    </location>
    <ligand>
        <name>Zn(2+)</name>
        <dbReference type="ChEBI" id="CHEBI:29105"/>
        <label>1</label>
    </ligand>
</feature>
<organism evidence="9 10">
    <name type="scientific">Micavibrio aeruginosavorus</name>
    <dbReference type="NCBI Taxonomy" id="349221"/>
    <lineage>
        <taxon>Bacteria</taxon>
        <taxon>Pseudomonadati</taxon>
        <taxon>Bdellovibrionota</taxon>
        <taxon>Bdellovibrionia</taxon>
        <taxon>Bdellovibrionales</taxon>
        <taxon>Pseudobdellovibrionaceae</taxon>
        <taxon>Micavibrio</taxon>
    </lineage>
</organism>
<dbReference type="AlphaFoldDB" id="A0A2W5A254"/>
<feature type="binding site" evidence="7">
    <location>
        <position position="56"/>
    </location>
    <ligand>
        <name>Zn(2+)</name>
        <dbReference type="ChEBI" id="CHEBI:29105"/>
        <label>1</label>
    </ligand>
</feature>
<comment type="catalytic activity">
    <reaction evidence="1 7">
        <text>an S-(2-hydroxyacyl)glutathione + H2O = a 2-hydroxy carboxylate + glutathione + H(+)</text>
        <dbReference type="Rhea" id="RHEA:21864"/>
        <dbReference type="ChEBI" id="CHEBI:15377"/>
        <dbReference type="ChEBI" id="CHEBI:15378"/>
        <dbReference type="ChEBI" id="CHEBI:57925"/>
        <dbReference type="ChEBI" id="CHEBI:58896"/>
        <dbReference type="ChEBI" id="CHEBI:71261"/>
        <dbReference type="EC" id="3.1.2.6"/>
    </reaction>
</comment>
<dbReference type="InterPro" id="IPR032282">
    <property type="entry name" value="HAGH_C"/>
</dbReference>
<dbReference type="PIRSF" id="PIRSF005457">
    <property type="entry name" value="Glx"/>
    <property type="match status" value="1"/>
</dbReference>
<dbReference type="CDD" id="cd07723">
    <property type="entry name" value="hydroxyacylglutathione_hydrolase_MBL-fold"/>
    <property type="match status" value="1"/>
</dbReference>
<comment type="similarity">
    <text evidence="3 7">Belongs to the metallo-beta-lactamase superfamily. Glyoxalase II family.</text>
</comment>
<keyword evidence="6 7" id="KW-0862">Zinc</keyword>
<dbReference type="Pfam" id="PF00753">
    <property type="entry name" value="Lactamase_B"/>
    <property type="match status" value="1"/>
</dbReference>
<dbReference type="PANTHER" id="PTHR43705:SF1">
    <property type="entry name" value="HYDROXYACYLGLUTATHIONE HYDROLASE GLOB"/>
    <property type="match status" value="1"/>
</dbReference>
<evidence type="ECO:0000256" key="5">
    <source>
        <dbReference type="ARBA" id="ARBA00022801"/>
    </source>
</evidence>
<name>A0A2W5A254_9BACT</name>
<feature type="binding site" evidence="7">
    <location>
        <position position="114"/>
    </location>
    <ligand>
        <name>Zn(2+)</name>
        <dbReference type="ChEBI" id="CHEBI:29105"/>
        <label>1</label>
    </ligand>
</feature>
<feature type="binding site" evidence="7">
    <location>
        <position position="61"/>
    </location>
    <ligand>
        <name>Zn(2+)</name>
        <dbReference type="ChEBI" id="CHEBI:29105"/>
        <label>2</label>
    </ligand>
</feature>
<dbReference type="SUPFAM" id="SSF56281">
    <property type="entry name" value="Metallo-hydrolase/oxidoreductase"/>
    <property type="match status" value="1"/>
</dbReference>
<protein>
    <recommendedName>
        <fullName evidence="7">Hydroxyacylglutathione hydrolase</fullName>
        <ecNumber evidence="7">3.1.2.6</ecNumber>
    </recommendedName>
    <alternativeName>
        <fullName evidence="7">Glyoxalase II</fullName>
        <shortName evidence="7">Glx II</shortName>
    </alternativeName>
</protein>